<dbReference type="AlphaFoldDB" id="A0A6G8AUX6"/>
<evidence type="ECO:0000313" key="2">
    <source>
        <dbReference type="EMBL" id="QIL48868.1"/>
    </source>
</evidence>
<protein>
    <submittedName>
        <fullName evidence="2">DUF2975 domain-containing protein</fullName>
    </submittedName>
</protein>
<dbReference type="Proteomes" id="UP000501747">
    <property type="component" value="Chromosome"/>
</dbReference>
<keyword evidence="1" id="KW-0812">Transmembrane</keyword>
<name>A0A6G8AUX6_9ENTE</name>
<evidence type="ECO:0000313" key="3">
    <source>
        <dbReference type="Proteomes" id="UP000501747"/>
    </source>
</evidence>
<organism evidence="2 3">
    <name type="scientific">Vagococcus hydrophili</name>
    <dbReference type="NCBI Taxonomy" id="2714947"/>
    <lineage>
        <taxon>Bacteria</taxon>
        <taxon>Bacillati</taxon>
        <taxon>Bacillota</taxon>
        <taxon>Bacilli</taxon>
        <taxon>Lactobacillales</taxon>
        <taxon>Enterococcaceae</taxon>
        <taxon>Vagococcus</taxon>
    </lineage>
</organism>
<sequence length="154" mass="17180">MTVKKINLVFKSIIIILGVSGLSLLLVVGPKISDYLETTSFEYLILGLLWVTALPVIFILFKLWKISSDLLKSDIFSIKNSQRLIQIAYASLVESGIYGIGIVIGLVELKGNYPFFLICFFFFFVGLTLSVIASLLSYIFKIAGNIKEENDLTI</sequence>
<reference evidence="2 3" key="1">
    <citation type="submission" date="2020-03" db="EMBL/GenBank/DDBJ databases">
        <title>Vagococcus sp. nov., isolated from beetles.</title>
        <authorList>
            <person name="Hyun D.-W."/>
            <person name="Bae J.-W."/>
        </authorList>
    </citation>
    <scope>NUCLEOTIDE SEQUENCE [LARGE SCALE GENOMIC DNA]</scope>
    <source>
        <strain evidence="2 3">HDW17B</strain>
    </source>
</reference>
<dbReference type="KEGG" id="vhy:G7082_10290"/>
<keyword evidence="1" id="KW-0472">Membrane</keyword>
<keyword evidence="1" id="KW-1133">Transmembrane helix</keyword>
<feature type="transmembrane region" description="Helical" evidence="1">
    <location>
        <begin position="84"/>
        <end position="107"/>
    </location>
</feature>
<feature type="transmembrane region" description="Helical" evidence="1">
    <location>
        <begin position="12"/>
        <end position="32"/>
    </location>
</feature>
<dbReference type="Pfam" id="PF11188">
    <property type="entry name" value="DUF2975"/>
    <property type="match status" value="1"/>
</dbReference>
<evidence type="ECO:0000256" key="1">
    <source>
        <dbReference type="SAM" id="Phobius"/>
    </source>
</evidence>
<proteinExistence type="predicted"/>
<keyword evidence="3" id="KW-1185">Reference proteome</keyword>
<feature type="transmembrane region" description="Helical" evidence="1">
    <location>
        <begin position="113"/>
        <end position="140"/>
    </location>
</feature>
<accession>A0A6G8AUX6</accession>
<feature type="transmembrane region" description="Helical" evidence="1">
    <location>
        <begin position="44"/>
        <end position="64"/>
    </location>
</feature>
<gene>
    <name evidence="2" type="ORF">G7082_10290</name>
</gene>
<dbReference type="EMBL" id="CP049887">
    <property type="protein sequence ID" value="QIL48868.1"/>
    <property type="molecule type" value="Genomic_DNA"/>
</dbReference>
<dbReference type="RefSeq" id="WP_166035000.1">
    <property type="nucleotide sequence ID" value="NZ_CP049887.1"/>
</dbReference>
<dbReference type="InterPro" id="IPR021354">
    <property type="entry name" value="DUF2975"/>
</dbReference>